<dbReference type="SUPFAM" id="SSF53271">
    <property type="entry name" value="PRTase-like"/>
    <property type="match status" value="1"/>
</dbReference>
<dbReference type="EC" id="2.4.2.9" evidence="5"/>
<organism evidence="7 8">
    <name type="scientific">Leuconostoc litchii</name>
    <dbReference type="NCBI Taxonomy" id="1981069"/>
    <lineage>
        <taxon>Bacteria</taxon>
        <taxon>Bacillati</taxon>
        <taxon>Bacillota</taxon>
        <taxon>Bacilli</taxon>
        <taxon>Lactobacillales</taxon>
        <taxon>Lactobacillaceae</taxon>
        <taxon>Leuconostoc</taxon>
    </lineage>
</organism>
<evidence type="ECO:0000259" key="6">
    <source>
        <dbReference type="Pfam" id="PF00156"/>
    </source>
</evidence>
<dbReference type="NCBIfam" id="NF003549">
    <property type="entry name" value="PRK05205.1-5"/>
    <property type="match status" value="1"/>
</dbReference>
<dbReference type="Pfam" id="PF00156">
    <property type="entry name" value="Pribosyltran"/>
    <property type="match status" value="1"/>
</dbReference>
<dbReference type="InterPro" id="IPR023050">
    <property type="entry name" value="PyrR"/>
</dbReference>
<dbReference type="GO" id="GO:0006353">
    <property type="term" value="P:DNA-templated transcription termination"/>
    <property type="evidence" value="ECO:0007669"/>
    <property type="project" value="UniProtKB-UniRule"/>
</dbReference>
<reference evidence="7 8" key="1">
    <citation type="submission" date="2019-01" db="EMBL/GenBank/DDBJ databases">
        <title>Leuconostoc litchii sp. nov., a novel lactic acid bacterium isolated from lychee.</title>
        <authorList>
            <person name="Wang L.-T."/>
        </authorList>
    </citation>
    <scope>NUCLEOTIDE SEQUENCE [LARGE SCALE GENOMIC DNA]</scope>
    <source>
        <strain evidence="7 8">MB7</strain>
    </source>
</reference>
<dbReference type="PANTHER" id="PTHR11608">
    <property type="entry name" value="BIFUNCTIONAL PROTEIN PYRR"/>
    <property type="match status" value="1"/>
</dbReference>
<keyword evidence="5 7" id="KW-0808">Transferase</keyword>
<dbReference type="OrthoDB" id="9802227at2"/>
<comment type="subunit">
    <text evidence="5">Homodimer and homohexamer; in equilibrium.</text>
</comment>
<evidence type="ECO:0000313" key="7">
    <source>
        <dbReference type="EMBL" id="TYC46713.1"/>
    </source>
</evidence>
<evidence type="ECO:0000256" key="4">
    <source>
        <dbReference type="ARBA" id="ARBA00023163"/>
    </source>
</evidence>
<dbReference type="RefSeq" id="WP_148603897.1">
    <property type="nucleotide sequence ID" value="NZ_BSUV01000001.1"/>
</dbReference>
<dbReference type="EMBL" id="SDGY01000001">
    <property type="protein sequence ID" value="TYC46713.1"/>
    <property type="molecule type" value="Genomic_DNA"/>
</dbReference>
<accession>A0A6P2CMS2</accession>
<keyword evidence="3 5" id="KW-0805">Transcription regulation</keyword>
<keyword evidence="2 5" id="KW-0806">Transcription termination</keyword>
<dbReference type="FunFam" id="3.40.50.2020:FF:000020">
    <property type="entry name" value="Bifunctional protein PyrR"/>
    <property type="match status" value="1"/>
</dbReference>
<sequence>MTNKEVLDTASLQRALTRITYEIIERNKGGRNLVLVGIKTRGEYLAHRIADRLEQLEGVQIPVMAIDITNFRDDQPDHHENLGLNEAEKLNISEQNIVLIDDVLFTGRTIRAALDALIHIGRPKTISLAVLVDRGHRELPIRADFVGKNIPTAQNEKIKVFVQEIDGKDSVEILH</sequence>
<evidence type="ECO:0000256" key="2">
    <source>
        <dbReference type="ARBA" id="ARBA00022472"/>
    </source>
</evidence>
<dbReference type="GO" id="GO:0003723">
    <property type="term" value="F:RNA binding"/>
    <property type="evidence" value="ECO:0007669"/>
    <property type="project" value="UniProtKB-UniRule"/>
</dbReference>
<dbReference type="HAMAP" id="MF_01219">
    <property type="entry name" value="PyrR"/>
    <property type="match status" value="1"/>
</dbReference>
<name>A0A6P2CMS2_9LACO</name>
<dbReference type="InterPro" id="IPR000836">
    <property type="entry name" value="PRTase_dom"/>
</dbReference>
<gene>
    <name evidence="5 7" type="primary">pyrR</name>
    <name evidence="7" type="ORF">ESZ47_00820</name>
</gene>
<dbReference type="InterPro" id="IPR029057">
    <property type="entry name" value="PRTase-like"/>
</dbReference>
<dbReference type="Gene3D" id="3.40.50.2020">
    <property type="match status" value="1"/>
</dbReference>
<evidence type="ECO:0000313" key="8">
    <source>
        <dbReference type="Proteomes" id="UP000442244"/>
    </source>
</evidence>
<dbReference type="InterPro" id="IPR050137">
    <property type="entry name" value="PyrR_bifunctional"/>
</dbReference>
<comment type="caution">
    <text evidence="7">The sequence shown here is derived from an EMBL/GenBank/DDBJ whole genome shotgun (WGS) entry which is preliminary data.</text>
</comment>
<protein>
    <recommendedName>
        <fullName evidence="5">Bifunctional protein PyrR</fullName>
    </recommendedName>
    <domain>
        <recommendedName>
            <fullName evidence="5">Pyrimidine operon regulatory protein</fullName>
        </recommendedName>
    </domain>
    <domain>
        <recommendedName>
            <fullName evidence="5">Uracil phosphoribosyltransferase</fullName>
            <shortName evidence="5">UPRTase</shortName>
            <ecNumber evidence="5">2.4.2.9</ecNumber>
        </recommendedName>
    </domain>
</protein>
<comment type="function">
    <text evidence="5">Also displays a weak uracil phosphoribosyltransferase activity which is not physiologically significant.</text>
</comment>
<evidence type="ECO:0000256" key="5">
    <source>
        <dbReference type="HAMAP-Rule" id="MF_01219"/>
    </source>
</evidence>
<proteinExistence type="inferred from homology"/>
<comment type="catalytic activity">
    <reaction evidence="5">
        <text>UMP + diphosphate = 5-phospho-alpha-D-ribose 1-diphosphate + uracil</text>
        <dbReference type="Rhea" id="RHEA:13017"/>
        <dbReference type="ChEBI" id="CHEBI:17568"/>
        <dbReference type="ChEBI" id="CHEBI:33019"/>
        <dbReference type="ChEBI" id="CHEBI:57865"/>
        <dbReference type="ChEBI" id="CHEBI:58017"/>
        <dbReference type="EC" id="2.4.2.9"/>
    </reaction>
</comment>
<comment type="function">
    <text evidence="5">Regulates transcriptional attenuation of the pyrimidine nucleotide (pyr) operon by binding in a uridine-dependent manner to specific sites on pyr mRNA. This disrupts an antiterminator hairpin in the RNA and favors formation of a downstream transcription terminator, leading to a reduced expression of downstream genes.</text>
</comment>
<evidence type="ECO:0000256" key="1">
    <source>
        <dbReference type="ARBA" id="ARBA00005565"/>
    </source>
</evidence>
<evidence type="ECO:0000256" key="3">
    <source>
        <dbReference type="ARBA" id="ARBA00023015"/>
    </source>
</evidence>
<keyword evidence="5 7" id="KW-0328">Glycosyltransferase</keyword>
<comment type="similarity">
    <text evidence="1 5">Belongs to the purine/pyrimidine phosphoribosyltransferase family. PyrR subfamily.</text>
</comment>
<dbReference type="NCBIfam" id="NF003548">
    <property type="entry name" value="PRK05205.1-4"/>
    <property type="match status" value="1"/>
</dbReference>
<dbReference type="GO" id="GO:0004845">
    <property type="term" value="F:uracil phosphoribosyltransferase activity"/>
    <property type="evidence" value="ECO:0007669"/>
    <property type="project" value="UniProtKB-UniRule"/>
</dbReference>
<dbReference type="AlphaFoldDB" id="A0A6P2CMS2"/>
<feature type="domain" description="Phosphoribosyltransferase" evidence="6">
    <location>
        <begin position="4"/>
        <end position="151"/>
    </location>
</feature>
<feature type="short sequence motif" description="PRPP-binding" evidence="5">
    <location>
        <begin position="97"/>
        <end position="109"/>
    </location>
</feature>
<dbReference type="PANTHER" id="PTHR11608:SF0">
    <property type="entry name" value="BIFUNCTIONAL PROTEIN PYRR"/>
    <property type="match status" value="1"/>
</dbReference>
<keyword evidence="5" id="KW-0694">RNA-binding</keyword>
<dbReference type="CDD" id="cd06223">
    <property type="entry name" value="PRTases_typeI"/>
    <property type="match status" value="1"/>
</dbReference>
<keyword evidence="4 5" id="KW-0804">Transcription</keyword>
<keyword evidence="8" id="KW-1185">Reference proteome</keyword>
<dbReference type="Proteomes" id="UP000442244">
    <property type="component" value="Unassembled WGS sequence"/>
</dbReference>